<dbReference type="Pfam" id="PF09025">
    <property type="entry name" value="T3SS_needle_reg"/>
    <property type="match status" value="1"/>
</dbReference>
<dbReference type="AlphaFoldDB" id="K1JED4"/>
<sequence length="184" mass="20619">MKIEGGVNSPGYGEGQSETFSKPLVQHGFERLLARTDEPTLFERWKQGSALEPLLQGASSAVQRDLLWQIHQQGGEQAKLVGSQLFQPVTDKLIAHFSGRQLPVVAAIDLPELRALMREFDPLPSRREKVLLNVMADLKKVATGDQTDLIYLDELARRELMTLIPLNGMVNNLMRHSHKLDLEA</sequence>
<dbReference type="HOGENOM" id="CLU_1465288_0_0_6"/>
<evidence type="ECO:0000313" key="1">
    <source>
        <dbReference type="EMBL" id="EKB28556.1"/>
    </source>
</evidence>
<dbReference type="InterPro" id="IPR013349">
    <property type="entry name" value="T3SS_YopR"/>
</dbReference>
<gene>
    <name evidence="1" type="ORF">HMPREF1171_01790</name>
</gene>
<proteinExistence type="predicted"/>
<reference evidence="1 2" key="1">
    <citation type="submission" date="2012-06" db="EMBL/GenBank/DDBJ databases">
        <title>The Genome Sequence of Aeromonas hydrophila SSU.</title>
        <authorList>
            <consortium name="The Broad Institute Genome Sequencing Platform"/>
            <person name="Earl A."/>
            <person name="Ward D."/>
            <person name="Feldgarden M."/>
            <person name="Gevers D."/>
            <person name="Chopra A."/>
            <person name="Walker B."/>
            <person name="Young S.K."/>
            <person name="Zeng Q."/>
            <person name="Gargeya S."/>
            <person name="Fitzgerald M."/>
            <person name="Haas B."/>
            <person name="Abouelleil A."/>
            <person name="Alvarado L."/>
            <person name="Arachchi H.M."/>
            <person name="Berlin A.M."/>
            <person name="Chapman S.B."/>
            <person name="Goldberg J."/>
            <person name="Griggs A."/>
            <person name="Gujja S."/>
            <person name="Hansen M."/>
            <person name="Howarth C."/>
            <person name="Imamovic A."/>
            <person name="Larimer J."/>
            <person name="McCowan C."/>
            <person name="Montmayeur A."/>
            <person name="Murphy C."/>
            <person name="Neiman D."/>
            <person name="Pearson M."/>
            <person name="Priest M."/>
            <person name="Roberts A."/>
            <person name="Saif S."/>
            <person name="Shea T."/>
            <person name="Sisk P."/>
            <person name="Sykes S."/>
            <person name="Wortman J."/>
            <person name="Nusbaum C."/>
            <person name="Birren B."/>
        </authorList>
    </citation>
    <scope>NUCLEOTIDE SEQUENCE [LARGE SCALE GENOMIC DNA]</scope>
    <source>
        <strain evidence="1 2">SSU</strain>
    </source>
</reference>
<dbReference type="GO" id="GO:0030257">
    <property type="term" value="C:type III protein secretion system complex"/>
    <property type="evidence" value="ECO:0007669"/>
    <property type="project" value="InterPro"/>
</dbReference>
<dbReference type="NCBIfam" id="TIGR02509">
    <property type="entry name" value="type_III_yopR"/>
    <property type="match status" value="1"/>
</dbReference>
<protein>
    <submittedName>
        <fullName evidence="1">YopR family type III secretion effector</fullName>
    </submittedName>
</protein>
<dbReference type="PATRIC" id="fig|1073377.4.peg.1839"/>
<organism evidence="1 2">
    <name type="scientific">Aeromonas dhakensis</name>
    <dbReference type="NCBI Taxonomy" id="196024"/>
    <lineage>
        <taxon>Bacteria</taxon>
        <taxon>Pseudomonadati</taxon>
        <taxon>Pseudomonadota</taxon>
        <taxon>Gammaproteobacteria</taxon>
        <taxon>Aeromonadales</taxon>
        <taxon>Aeromonadaceae</taxon>
        <taxon>Aeromonas</taxon>
    </lineage>
</organism>
<accession>K1JED4</accession>
<keyword evidence="2" id="KW-1185">Reference proteome</keyword>
<dbReference type="Gene3D" id="1.10.10.1000">
    <property type="entry name" value="Type III secretion system virulence factor YopR, core domain"/>
    <property type="match status" value="1"/>
</dbReference>
<dbReference type="SUPFAM" id="SSF140591">
    <property type="entry name" value="Type III secretion system domain"/>
    <property type="match status" value="1"/>
</dbReference>
<dbReference type="RefSeq" id="WP_005302399.1">
    <property type="nucleotide sequence ID" value="NZ_JAAKKH010000003.1"/>
</dbReference>
<name>K1JED4_9GAMM</name>
<dbReference type="Proteomes" id="UP000005149">
    <property type="component" value="Unassembled WGS sequence"/>
</dbReference>
<dbReference type="EMBL" id="AGWR01000014">
    <property type="protein sequence ID" value="EKB28556.1"/>
    <property type="molecule type" value="Genomic_DNA"/>
</dbReference>
<evidence type="ECO:0000313" key="2">
    <source>
        <dbReference type="Proteomes" id="UP000005149"/>
    </source>
</evidence>
<dbReference type="InterPro" id="IPR041814">
    <property type="entry name" value="YopR_core"/>
</dbReference>
<dbReference type="GO" id="GO:0030254">
    <property type="term" value="P:protein secretion by the type III secretion system"/>
    <property type="evidence" value="ECO:0007669"/>
    <property type="project" value="InterPro"/>
</dbReference>
<comment type="caution">
    <text evidence="1">The sequence shown here is derived from an EMBL/GenBank/DDBJ whole genome shotgun (WGS) entry which is preliminary data.</text>
</comment>